<comment type="caution">
    <text evidence="2">The sequence shown here is derived from an EMBL/GenBank/DDBJ whole genome shotgun (WGS) entry which is preliminary data.</text>
</comment>
<dbReference type="OrthoDB" id="125363at2759"/>
<feature type="compositionally biased region" description="Basic and acidic residues" evidence="1">
    <location>
        <begin position="31"/>
        <end position="40"/>
    </location>
</feature>
<proteinExistence type="predicted"/>
<gene>
    <name evidence="2" type="ORF">SKAU_G00035840</name>
</gene>
<accession>A0A9Q1GG35</accession>
<organism evidence="2 3">
    <name type="scientific">Synaphobranchus kaupii</name>
    <name type="common">Kaup's arrowtooth eel</name>
    <dbReference type="NCBI Taxonomy" id="118154"/>
    <lineage>
        <taxon>Eukaryota</taxon>
        <taxon>Metazoa</taxon>
        <taxon>Chordata</taxon>
        <taxon>Craniata</taxon>
        <taxon>Vertebrata</taxon>
        <taxon>Euteleostomi</taxon>
        <taxon>Actinopterygii</taxon>
        <taxon>Neopterygii</taxon>
        <taxon>Teleostei</taxon>
        <taxon>Anguilliformes</taxon>
        <taxon>Synaphobranchidae</taxon>
        <taxon>Synaphobranchus</taxon>
    </lineage>
</organism>
<protein>
    <submittedName>
        <fullName evidence="2">Uncharacterized protein</fullName>
    </submittedName>
</protein>
<evidence type="ECO:0000313" key="2">
    <source>
        <dbReference type="EMBL" id="KAJ8382806.1"/>
    </source>
</evidence>
<feature type="compositionally biased region" description="Basic residues" evidence="1">
    <location>
        <begin position="1"/>
        <end position="14"/>
    </location>
</feature>
<dbReference type="Proteomes" id="UP001152622">
    <property type="component" value="Chromosome 1"/>
</dbReference>
<evidence type="ECO:0000256" key="1">
    <source>
        <dbReference type="SAM" id="MobiDB-lite"/>
    </source>
</evidence>
<reference evidence="2" key="1">
    <citation type="journal article" date="2023" name="Science">
        <title>Genome structures resolve the early diversification of teleost fishes.</title>
        <authorList>
            <person name="Parey E."/>
            <person name="Louis A."/>
            <person name="Montfort J."/>
            <person name="Bouchez O."/>
            <person name="Roques C."/>
            <person name="Iampietro C."/>
            <person name="Lluch J."/>
            <person name="Castinel A."/>
            <person name="Donnadieu C."/>
            <person name="Desvignes T."/>
            <person name="Floi Bucao C."/>
            <person name="Jouanno E."/>
            <person name="Wen M."/>
            <person name="Mejri S."/>
            <person name="Dirks R."/>
            <person name="Jansen H."/>
            <person name="Henkel C."/>
            <person name="Chen W.J."/>
            <person name="Zahm M."/>
            <person name="Cabau C."/>
            <person name="Klopp C."/>
            <person name="Thompson A.W."/>
            <person name="Robinson-Rechavi M."/>
            <person name="Braasch I."/>
            <person name="Lecointre G."/>
            <person name="Bobe J."/>
            <person name="Postlethwait J.H."/>
            <person name="Berthelot C."/>
            <person name="Roest Crollius H."/>
            <person name="Guiguen Y."/>
        </authorList>
    </citation>
    <scope>NUCLEOTIDE SEQUENCE</scope>
    <source>
        <strain evidence="2">WJC10195</strain>
    </source>
</reference>
<dbReference type="EMBL" id="JAINUF010000001">
    <property type="protein sequence ID" value="KAJ8382806.1"/>
    <property type="molecule type" value="Genomic_DNA"/>
</dbReference>
<keyword evidence="3" id="KW-1185">Reference proteome</keyword>
<feature type="region of interest" description="Disordered" evidence="1">
    <location>
        <begin position="1"/>
        <end position="62"/>
    </location>
</feature>
<sequence length="98" mass="10650">MVRARSAIKARTVRSTRSAVGPQRPPAGPEGGRRHTEGPVHSKRVGVNAVSGPVVDQSRTSERPLHNGCRYYLRRRMALRARPARVVTPAVSEDALGC</sequence>
<name>A0A9Q1GG35_SYNKA</name>
<dbReference type="AlphaFoldDB" id="A0A9Q1GG35"/>
<evidence type="ECO:0000313" key="3">
    <source>
        <dbReference type="Proteomes" id="UP001152622"/>
    </source>
</evidence>